<evidence type="ECO:0000313" key="2">
    <source>
        <dbReference type="Proteomes" id="UP000641454"/>
    </source>
</evidence>
<name>A0A923MXF2_9FLAO</name>
<sequence length="47" mass="5392">MKINNRDLKIFVLGMVALFAIQTVYDWKQVKKDITTGFHDGYNSGSK</sequence>
<dbReference type="RefSeq" id="WP_187016744.1">
    <property type="nucleotide sequence ID" value="NZ_JACRUK010000001.1"/>
</dbReference>
<protein>
    <submittedName>
        <fullName evidence="1">Uncharacterized protein</fullName>
    </submittedName>
</protein>
<dbReference type="Proteomes" id="UP000641454">
    <property type="component" value="Unassembled WGS sequence"/>
</dbReference>
<comment type="caution">
    <text evidence="1">The sequence shown here is derived from an EMBL/GenBank/DDBJ whole genome shotgun (WGS) entry which is preliminary data.</text>
</comment>
<keyword evidence="2" id="KW-1185">Reference proteome</keyword>
<gene>
    <name evidence="1" type="ORF">H8R25_00220</name>
</gene>
<evidence type="ECO:0000313" key="1">
    <source>
        <dbReference type="EMBL" id="MBC5842869.1"/>
    </source>
</evidence>
<proteinExistence type="predicted"/>
<organism evidence="1 2">
    <name type="scientific">Flavobacterium muglaense</name>
    <dbReference type="NCBI Taxonomy" id="2764716"/>
    <lineage>
        <taxon>Bacteria</taxon>
        <taxon>Pseudomonadati</taxon>
        <taxon>Bacteroidota</taxon>
        <taxon>Flavobacteriia</taxon>
        <taxon>Flavobacteriales</taxon>
        <taxon>Flavobacteriaceae</taxon>
        <taxon>Flavobacterium</taxon>
    </lineage>
</organism>
<accession>A0A923MXF2</accession>
<reference evidence="1 2" key="1">
    <citation type="submission" date="2020-08" db="EMBL/GenBank/DDBJ databases">
        <title>Description of novel Flavobacterium F-392 isolate.</title>
        <authorList>
            <person name="Saticioglu I.B."/>
            <person name="Duman M."/>
            <person name="Altun S."/>
        </authorList>
    </citation>
    <scope>NUCLEOTIDE SEQUENCE [LARGE SCALE GENOMIC DNA]</scope>
    <source>
        <strain evidence="1 2">F-392</strain>
    </source>
</reference>
<dbReference type="AlphaFoldDB" id="A0A923MXF2"/>
<dbReference type="EMBL" id="JACRUL010000001">
    <property type="protein sequence ID" value="MBC5842869.1"/>
    <property type="molecule type" value="Genomic_DNA"/>
</dbReference>